<dbReference type="PANTHER" id="PTHR21838">
    <property type="entry name" value="COILED-COIL DOMAIN-CONTAINING PROTEIN 137"/>
    <property type="match status" value="1"/>
</dbReference>
<reference evidence="2" key="1">
    <citation type="submission" date="2020-07" db="EMBL/GenBank/DDBJ databases">
        <title>The High-quality genome of the commercially important snow crab, Chionoecetes opilio.</title>
        <authorList>
            <person name="Jeong J.-H."/>
            <person name="Ryu S."/>
        </authorList>
    </citation>
    <scope>NUCLEOTIDE SEQUENCE</scope>
    <source>
        <strain evidence="2">MADBK_172401_WGS</strain>
        <tissue evidence="2">Digestive gland</tissue>
    </source>
</reference>
<dbReference type="AlphaFoldDB" id="A0A8J4Y6Z2"/>
<sequence length="376" mass="43282">MGRKIPGKKHRGVKDPYKQQEVRLNKVKHKLNAKPASTESQEIPRRLHDIAKFNNTIIKKDVNIKKKKKKLKDHTLIDGRKYVDRESEMPGMTRPTKMVPLLQQNPQENYKKFLKRVDRVTNVVDQSDCGASVSNTKITDLVFADDAVIFAESLEVLVMALEALHEEAKPLGLEVSWFKTKVQEILKEAAFEKKFKVEVQRNEHGQVVSVQHEEKIDHFLSDKQKKNLVDQVEKKKVARRERDKRRRGKKRKADDDDDDEFSHYQDKFEFGEVNYEPPTLDTEKIARKINANGVKSLSNAIDAQNIFVYGETERKQVESPSQEGKASSTSSKPNKKSAKGKISAGRQRIIENERLRVVEAYRSMKASKHHAHQPVT</sequence>
<evidence type="ECO:0000256" key="1">
    <source>
        <dbReference type="SAM" id="MobiDB-lite"/>
    </source>
</evidence>
<accession>A0A8J4Y6Z2</accession>
<feature type="region of interest" description="Disordered" evidence="1">
    <location>
        <begin position="230"/>
        <end position="261"/>
    </location>
</feature>
<feature type="region of interest" description="Disordered" evidence="1">
    <location>
        <begin position="1"/>
        <end position="25"/>
    </location>
</feature>
<dbReference type="InterPro" id="IPR026680">
    <property type="entry name" value="CCDC137"/>
</dbReference>
<evidence type="ECO:0000313" key="2">
    <source>
        <dbReference type="EMBL" id="KAG0721747.1"/>
    </source>
</evidence>
<dbReference type="GO" id="GO:0005634">
    <property type="term" value="C:nucleus"/>
    <property type="evidence" value="ECO:0007669"/>
    <property type="project" value="TreeGrafter"/>
</dbReference>
<organism evidence="2 3">
    <name type="scientific">Chionoecetes opilio</name>
    <name type="common">Atlantic snow crab</name>
    <name type="synonym">Cancer opilio</name>
    <dbReference type="NCBI Taxonomy" id="41210"/>
    <lineage>
        <taxon>Eukaryota</taxon>
        <taxon>Metazoa</taxon>
        <taxon>Ecdysozoa</taxon>
        <taxon>Arthropoda</taxon>
        <taxon>Crustacea</taxon>
        <taxon>Multicrustacea</taxon>
        <taxon>Malacostraca</taxon>
        <taxon>Eumalacostraca</taxon>
        <taxon>Eucarida</taxon>
        <taxon>Decapoda</taxon>
        <taxon>Pleocyemata</taxon>
        <taxon>Brachyura</taxon>
        <taxon>Eubrachyura</taxon>
        <taxon>Majoidea</taxon>
        <taxon>Majidae</taxon>
        <taxon>Chionoecetes</taxon>
    </lineage>
</organism>
<keyword evidence="3" id="KW-1185">Reference proteome</keyword>
<feature type="compositionally biased region" description="Basic residues" evidence="1">
    <location>
        <begin position="236"/>
        <end position="251"/>
    </location>
</feature>
<evidence type="ECO:0000313" key="3">
    <source>
        <dbReference type="Proteomes" id="UP000770661"/>
    </source>
</evidence>
<feature type="compositionally biased region" description="Basic residues" evidence="1">
    <location>
        <begin position="1"/>
        <end position="12"/>
    </location>
</feature>
<comment type="caution">
    <text evidence="2">The sequence shown here is derived from an EMBL/GenBank/DDBJ whole genome shotgun (WGS) entry which is preliminary data.</text>
</comment>
<proteinExistence type="predicted"/>
<feature type="compositionally biased region" description="Basic and acidic residues" evidence="1">
    <location>
        <begin position="13"/>
        <end position="24"/>
    </location>
</feature>
<feature type="compositionally biased region" description="Polar residues" evidence="1">
    <location>
        <begin position="318"/>
        <end position="332"/>
    </location>
</feature>
<name>A0A8J4Y6Z2_CHIOP</name>
<dbReference type="PANTHER" id="PTHR21838:SF2">
    <property type="entry name" value="COILED-COIL DOMAIN-CONTAINING PROTEIN 137"/>
    <property type="match status" value="1"/>
</dbReference>
<feature type="region of interest" description="Disordered" evidence="1">
    <location>
        <begin position="314"/>
        <end position="349"/>
    </location>
</feature>
<protein>
    <submittedName>
        <fullName evidence="2">Uncharacterized protein</fullName>
    </submittedName>
</protein>
<gene>
    <name evidence="2" type="ORF">GWK47_006237</name>
</gene>
<dbReference type="Proteomes" id="UP000770661">
    <property type="component" value="Unassembled WGS sequence"/>
</dbReference>
<dbReference type="EMBL" id="JACEEZ010010570">
    <property type="protein sequence ID" value="KAG0721747.1"/>
    <property type="molecule type" value="Genomic_DNA"/>
</dbReference>
<dbReference type="OrthoDB" id="5876637at2759"/>